<dbReference type="Proteomes" id="UP001597076">
    <property type="component" value="Unassembled WGS sequence"/>
</dbReference>
<dbReference type="EMBL" id="JBHUDI010000004">
    <property type="protein sequence ID" value="MFD1563508.1"/>
    <property type="molecule type" value="Genomic_DNA"/>
</dbReference>
<dbReference type="AlphaFoldDB" id="A0ABD6BEP6"/>
<name>A0ABD6BEP6_9EURY</name>
<accession>A0ABD6BEP6</accession>
<gene>
    <name evidence="1" type="ORF">ACFR99_08095</name>
</gene>
<comment type="caution">
    <text evidence="1">The sequence shown here is derived from an EMBL/GenBank/DDBJ whole genome shotgun (WGS) entry which is preliminary data.</text>
</comment>
<sequence>MSIDGRWPTAGVVTARWAALERDWKSVVVGAAIVGLVNALELQIPW</sequence>
<proteinExistence type="predicted"/>
<keyword evidence="2" id="KW-1185">Reference proteome</keyword>
<evidence type="ECO:0000313" key="1">
    <source>
        <dbReference type="EMBL" id="MFD1563508.1"/>
    </source>
</evidence>
<reference evidence="1 2" key="1">
    <citation type="journal article" date="2019" name="Int. J. Syst. Evol. Microbiol.">
        <title>The Global Catalogue of Microorganisms (GCM) 10K type strain sequencing project: providing services to taxonomists for standard genome sequencing and annotation.</title>
        <authorList>
            <consortium name="The Broad Institute Genomics Platform"/>
            <consortium name="The Broad Institute Genome Sequencing Center for Infectious Disease"/>
            <person name="Wu L."/>
            <person name="Ma J."/>
        </authorList>
    </citation>
    <scope>NUCLEOTIDE SEQUENCE [LARGE SCALE GENOMIC DNA]</scope>
    <source>
        <strain evidence="1 2">CGMCC 1.12230</strain>
    </source>
</reference>
<protein>
    <submittedName>
        <fullName evidence="1">Uncharacterized protein</fullName>
    </submittedName>
</protein>
<dbReference type="RefSeq" id="WP_390286142.1">
    <property type="nucleotide sequence ID" value="NZ_JBHUDI010000004.1"/>
</dbReference>
<evidence type="ECO:0000313" key="2">
    <source>
        <dbReference type="Proteomes" id="UP001597076"/>
    </source>
</evidence>
<organism evidence="1 2">
    <name type="scientific">Haloarchaeobius amylolyticus</name>
    <dbReference type="NCBI Taxonomy" id="1198296"/>
    <lineage>
        <taxon>Archaea</taxon>
        <taxon>Methanobacteriati</taxon>
        <taxon>Methanobacteriota</taxon>
        <taxon>Stenosarchaea group</taxon>
        <taxon>Halobacteria</taxon>
        <taxon>Halobacteriales</taxon>
        <taxon>Halorubellaceae</taxon>
        <taxon>Haloarchaeobius</taxon>
    </lineage>
</organism>